<keyword evidence="5" id="KW-0067">ATP-binding</keyword>
<dbReference type="InterPro" id="IPR013632">
    <property type="entry name" value="Rad51_C"/>
</dbReference>
<organism evidence="11 12">
    <name type="scientific">Coccomyxa subellipsoidea</name>
    <dbReference type="NCBI Taxonomy" id="248742"/>
    <lineage>
        <taxon>Eukaryota</taxon>
        <taxon>Viridiplantae</taxon>
        <taxon>Chlorophyta</taxon>
        <taxon>core chlorophytes</taxon>
        <taxon>Trebouxiophyceae</taxon>
        <taxon>Trebouxiophyceae incertae sedis</taxon>
        <taxon>Coccomyxaceae</taxon>
        <taxon>Coccomyxa</taxon>
    </lineage>
</organism>
<dbReference type="CDD" id="cd19489">
    <property type="entry name" value="Rad51D"/>
    <property type="match status" value="1"/>
</dbReference>
<comment type="caution">
    <text evidence="11">The sequence shown here is derived from an EMBL/GenBank/DDBJ whole genome shotgun (WGS) entry which is preliminary data.</text>
</comment>
<evidence type="ECO:0000256" key="6">
    <source>
        <dbReference type="ARBA" id="ARBA00023125"/>
    </source>
</evidence>
<dbReference type="InterPro" id="IPR047323">
    <property type="entry name" value="Rad51D_C"/>
</dbReference>
<dbReference type="Gene3D" id="3.40.50.300">
    <property type="entry name" value="P-loop containing nucleotide triphosphate hydrolases"/>
    <property type="match status" value="1"/>
</dbReference>
<dbReference type="SMART" id="SM00382">
    <property type="entry name" value="AAA"/>
    <property type="match status" value="1"/>
</dbReference>
<name>A0ABR2YJ11_9CHLO</name>
<evidence type="ECO:0000256" key="4">
    <source>
        <dbReference type="ARBA" id="ARBA00022763"/>
    </source>
</evidence>
<comment type="similarity">
    <text evidence="2">Belongs to the RecA family. RAD51 subfamily.</text>
</comment>
<dbReference type="Proteomes" id="UP001491310">
    <property type="component" value="Unassembled WGS sequence"/>
</dbReference>
<dbReference type="PANTHER" id="PTHR46457">
    <property type="entry name" value="DNA REPAIR PROTEIN RAD51 HOMOLOG 4"/>
    <property type="match status" value="1"/>
</dbReference>
<evidence type="ECO:0000256" key="3">
    <source>
        <dbReference type="ARBA" id="ARBA00022741"/>
    </source>
</evidence>
<proteinExistence type="inferred from homology"/>
<evidence type="ECO:0000256" key="1">
    <source>
        <dbReference type="ARBA" id="ARBA00004123"/>
    </source>
</evidence>
<evidence type="ECO:0000256" key="5">
    <source>
        <dbReference type="ARBA" id="ARBA00022840"/>
    </source>
</evidence>
<dbReference type="Pfam" id="PF08423">
    <property type="entry name" value="Rad51"/>
    <property type="match status" value="1"/>
</dbReference>
<keyword evidence="8" id="KW-0234">DNA repair</keyword>
<evidence type="ECO:0000259" key="10">
    <source>
        <dbReference type="PROSITE" id="PS50162"/>
    </source>
</evidence>
<sequence>MLRVSQLPLQLDDQQQAELSQQYQAVEDFVKGRPRSQLPARRFEDLRQEQAHEALLDYVRCNVAPAMHTGSALLAALRNTRLLPTGCESLDKSLLRGGLREAHHTELAGESGSGKTQLCMQMAAQTALRRERVIYIDTDGSFSGKRFAAMHERLAGGAPEADLVAALRCVDLFRVHDLHSLLQLLSALHTQLQEDQSQQQVSLLVIDSLSFLVAPMLSSAEANGHALMVRLGHLVKQLAQRFSLVALTTNHLVGGYEDVRPALGESWKAQANLRLVLTCKGPTLRKATLAACSTAPCGGSVMFDIFVGGLVSNNAPGIGR</sequence>
<dbReference type="InterPro" id="IPR051988">
    <property type="entry name" value="HRR_RAD51_Paralog"/>
</dbReference>
<keyword evidence="7" id="KW-0233">DNA recombination</keyword>
<protein>
    <recommendedName>
        <fullName evidence="10">RecA family profile 1 domain-containing protein</fullName>
    </recommendedName>
</protein>
<dbReference type="InterPro" id="IPR003593">
    <property type="entry name" value="AAA+_ATPase"/>
</dbReference>
<dbReference type="PANTHER" id="PTHR46457:SF1">
    <property type="entry name" value="DNA REPAIR PROTEIN RAD51 HOMOLOG 4"/>
    <property type="match status" value="1"/>
</dbReference>
<keyword evidence="3" id="KW-0547">Nucleotide-binding</keyword>
<evidence type="ECO:0000256" key="2">
    <source>
        <dbReference type="ARBA" id="ARBA00007095"/>
    </source>
</evidence>
<feature type="domain" description="RecA family profile 1" evidence="10">
    <location>
        <begin position="79"/>
        <end position="252"/>
    </location>
</feature>
<keyword evidence="4" id="KW-0227">DNA damage</keyword>
<dbReference type="SUPFAM" id="SSF52540">
    <property type="entry name" value="P-loop containing nucleoside triphosphate hydrolases"/>
    <property type="match status" value="1"/>
</dbReference>
<gene>
    <name evidence="11" type="ORF">WJX75_001702</name>
</gene>
<evidence type="ECO:0000256" key="9">
    <source>
        <dbReference type="ARBA" id="ARBA00023242"/>
    </source>
</evidence>
<dbReference type="EMBL" id="JALJOT010000010">
    <property type="protein sequence ID" value="KAK9906431.1"/>
    <property type="molecule type" value="Genomic_DNA"/>
</dbReference>
<evidence type="ECO:0000313" key="12">
    <source>
        <dbReference type="Proteomes" id="UP001491310"/>
    </source>
</evidence>
<evidence type="ECO:0000313" key="11">
    <source>
        <dbReference type="EMBL" id="KAK9906431.1"/>
    </source>
</evidence>
<evidence type="ECO:0000256" key="7">
    <source>
        <dbReference type="ARBA" id="ARBA00023172"/>
    </source>
</evidence>
<reference evidence="11 12" key="1">
    <citation type="journal article" date="2024" name="Nat. Commun.">
        <title>Phylogenomics reveals the evolutionary origins of lichenization in chlorophyte algae.</title>
        <authorList>
            <person name="Puginier C."/>
            <person name="Libourel C."/>
            <person name="Otte J."/>
            <person name="Skaloud P."/>
            <person name="Haon M."/>
            <person name="Grisel S."/>
            <person name="Petersen M."/>
            <person name="Berrin J.G."/>
            <person name="Delaux P.M."/>
            <person name="Dal Grande F."/>
            <person name="Keller J."/>
        </authorList>
    </citation>
    <scope>NUCLEOTIDE SEQUENCE [LARGE SCALE GENOMIC DNA]</scope>
    <source>
        <strain evidence="11 12">SAG 216-7</strain>
    </source>
</reference>
<dbReference type="PROSITE" id="PS50162">
    <property type="entry name" value="RECA_2"/>
    <property type="match status" value="1"/>
</dbReference>
<dbReference type="InterPro" id="IPR027417">
    <property type="entry name" value="P-loop_NTPase"/>
</dbReference>
<keyword evidence="6" id="KW-0238">DNA-binding</keyword>
<dbReference type="InterPro" id="IPR020588">
    <property type="entry name" value="RecA_ATP-bd"/>
</dbReference>
<comment type="subcellular location">
    <subcellularLocation>
        <location evidence="1">Nucleus</location>
    </subcellularLocation>
</comment>
<accession>A0ABR2YJ11</accession>
<keyword evidence="9" id="KW-0539">Nucleus</keyword>
<evidence type="ECO:0000256" key="8">
    <source>
        <dbReference type="ARBA" id="ARBA00023204"/>
    </source>
</evidence>
<keyword evidence="12" id="KW-1185">Reference proteome</keyword>